<dbReference type="Pfam" id="PF06080">
    <property type="entry name" value="DUF938"/>
    <property type="match status" value="1"/>
</dbReference>
<evidence type="ECO:0000313" key="2">
    <source>
        <dbReference type="Proteomes" id="UP000077857"/>
    </source>
</evidence>
<dbReference type="AlphaFoldDB" id="A0A177N296"/>
<gene>
    <name evidence="1" type="ORF">A1507_19140</name>
</gene>
<dbReference type="Proteomes" id="UP000077857">
    <property type="component" value="Unassembled WGS sequence"/>
</dbReference>
<proteinExistence type="predicted"/>
<comment type="caution">
    <text evidence="1">The sequence shown here is derived from an EMBL/GenBank/DDBJ whole genome shotgun (WGS) entry which is preliminary data.</text>
</comment>
<dbReference type="InterPro" id="IPR029063">
    <property type="entry name" value="SAM-dependent_MTases_sf"/>
</dbReference>
<evidence type="ECO:0000313" key="1">
    <source>
        <dbReference type="EMBL" id="OAI12107.1"/>
    </source>
</evidence>
<dbReference type="RefSeq" id="WP_064042103.1">
    <property type="nucleotide sequence ID" value="NZ_LUUJ01000112.1"/>
</dbReference>
<organism evidence="1 2">
    <name type="scientific">Methylomonas koyamae</name>
    <dbReference type="NCBI Taxonomy" id="702114"/>
    <lineage>
        <taxon>Bacteria</taxon>
        <taxon>Pseudomonadati</taxon>
        <taxon>Pseudomonadota</taxon>
        <taxon>Gammaproteobacteria</taxon>
        <taxon>Methylococcales</taxon>
        <taxon>Methylococcaceae</taxon>
        <taxon>Methylomonas</taxon>
    </lineage>
</organism>
<dbReference type="InterPro" id="IPR010342">
    <property type="entry name" value="DUF938"/>
</dbReference>
<dbReference type="GO" id="GO:0008168">
    <property type="term" value="F:methyltransferase activity"/>
    <property type="evidence" value="ECO:0007669"/>
    <property type="project" value="UniProtKB-KW"/>
</dbReference>
<sequence length="204" mass="22933">MTGPKPFSQACENNKGPILARLREVFAHPLTVWEIGSGSGQHACFFAEQLPHLTWQPTDRAENLTGIRLWVEEAKLPNLQRPLVLDVNDPVWPCSAIDALFSANTLHIMSEAEVEILFRRLDGLLNPNAWVCIYGPFNYRGQFTSDSNARFEQWLKSQNPLSGIRDCEWICRLAHGAGLVLQADHAMPANNRLLVFRNSAEMPA</sequence>
<accession>A0A177N296</accession>
<protein>
    <submittedName>
        <fullName evidence="1">Methylase</fullName>
    </submittedName>
</protein>
<name>A0A177N296_9GAMM</name>
<dbReference type="EMBL" id="LUUJ01000112">
    <property type="protein sequence ID" value="OAI12107.1"/>
    <property type="molecule type" value="Genomic_DNA"/>
</dbReference>
<reference evidence="1 2" key="1">
    <citation type="submission" date="2016-03" db="EMBL/GenBank/DDBJ databases">
        <authorList>
            <person name="Ploux O."/>
        </authorList>
    </citation>
    <scope>NUCLEOTIDE SEQUENCE [LARGE SCALE GENOMIC DNA]</scope>
    <source>
        <strain evidence="1 2">R-45378</strain>
    </source>
</reference>
<keyword evidence="1" id="KW-0489">Methyltransferase</keyword>
<dbReference type="PANTHER" id="PTHR20974">
    <property type="entry name" value="UPF0585 PROTEIN CG18661"/>
    <property type="match status" value="1"/>
</dbReference>
<dbReference type="SUPFAM" id="SSF53335">
    <property type="entry name" value="S-adenosyl-L-methionine-dependent methyltransferases"/>
    <property type="match status" value="1"/>
</dbReference>
<dbReference type="GO" id="GO:0032259">
    <property type="term" value="P:methylation"/>
    <property type="evidence" value="ECO:0007669"/>
    <property type="project" value="UniProtKB-KW"/>
</dbReference>
<dbReference type="Gene3D" id="3.40.50.150">
    <property type="entry name" value="Vaccinia Virus protein VP39"/>
    <property type="match status" value="1"/>
</dbReference>
<dbReference type="PANTHER" id="PTHR20974:SF0">
    <property type="entry name" value="UPF0585 PROTEIN CG18661"/>
    <property type="match status" value="1"/>
</dbReference>
<dbReference type="OrthoDB" id="5563826at2"/>
<keyword evidence="1" id="KW-0808">Transferase</keyword>